<comment type="caution">
    <text evidence="2">The sequence shown here is derived from an EMBL/GenBank/DDBJ whole genome shotgun (WGS) entry which is preliminary data.</text>
</comment>
<keyword evidence="1" id="KW-0147">Chitin-binding</keyword>
<evidence type="ECO:0000313" key="2">
    <source>
        <dbReference type="EMBL" id="CAK9049651.1"/>
    </source>
</evidence>
<dbReference type="Gene3D" id="3.30.60.10">
    <property type="entry name" value="Endochitinase-like"/>
    <property type="match status" value="1"/>
</dbReference>
<evidence type="ECO:0000256" key="1">
    <source>
        <dbReference type="ARBA" id="ARBA00022669"/>
    </source>
</evidence>
<accession>A0ABP0MDS3</accession>
<keyword evidence="3" id="KW-1185">Reference proteome</keyword>
<reference evidence="2 3" key="1">
    <citation type="submission" date="2024-02" db="EMBL/GenBank/DDBJ databases">
        <authorList>
            <person name="Chen Y."/>
            <person name="Shah S."/>
            <person name="Dougan E. K."/>
            <person name="Thang M."/>
            <person name="Chan C."/>
        </authorList>
    </citation>
    <scope>NUCLEOTIDE SEQUENCE [LARGE SCALE GENOMIC DNA]</scope>
</reference>
<dbReference type="Proteomes" id="UP001642484">
    <property type="component" value="Unassembled WGS sequence"/>
</dbReference>
<dbReference type="InterPro" id="IPR036861">
    <property type="entry name" value="Endochitinase-like_sf"/>
</dbReference>
<organism evidence="2 3">
    <name type="scientific">Durusdinium trenchii</name>
    <dbReference type="NCBI Taxonomy" id="1381693"/>
    <lineage>
        <taxon>Eukaryota</taxon>
        <taxon>Sar</taxon>
        <taxon>Alveolata</taxon>
        <taxon>Dinophyceae</taxon>
        <taxon>Suessiales</taxon>
        <taxon>Symbiodiniaceae</taxon>
        <taxon>Durusdinium</taxon>
    </lineage>
</organism>
<evidence type="ECO:0000313" key="3">
    <source>
        <dbReference type="Proteomes" id="UP001642484"/>
    </source>
</evidence>
<gene>
    <name evidence="2" type="ORF">CCMP2556_LOCUS25386</name>
</gene>
<sequence>MVECPPGFDAPCCSALGWCGRSADHCKCEMCSDYRHKAKVTYAGIKLKRAKRECETIAADLGPFSSPEECAQTAVNDSECGKMIMFSFNYPNWGCRCCAIDTPEGDEAGDTQIVYAYEVIVEIL</sequence>
<name>A0ABP0MDS3_9DINO</name>
<proteinExistence type="predicted"/>
<protein>
    <submittedName>
        <fullName evidence="2">Uncharacterized protein</fullName>
    </submittedName>
</protein>
<dbReference type="SUPFAM" id="SSF57016">
    <property type="entry name" value="Plant lectins/antimicrobial peptides"/>
    <property type="match status" value="1"/>
</dbReference>
<dbReference type="EMBL" id="CAXAMN010017036">
    <property type="protein sequence ID" value="CAK9049651.1"/>
    <property type="molecule type" value="Genomic_DNA"/>
</dbReference>